<evidence type="ECO:0000256" key="1">
    <source>
        <dbReference type="SAM" id="SignalP"/>
    </source>
</evidence>
<keyword evidence="3" id="KW-1185">Reference proteome</keyword>
<accession>A0A843XQ35</accession>
<gene>
    <name evidence="2" type="ORF">Taro_054108</name>
</gene>
<reference evidence="2" key="1">
    <citation type="submission" date="2017-07" db="EMBL/GenBank/DDBJ databases">
        <title>Taro Niue Genome Assembly and Annotation.</title>
        <authorList>
            <person name="Atibalentja N."/>
            <person name="Keating K."/>
            <person name="Fields C.J."/>
        </authorList>
    </citation>
    <scope>NUCLEOTIDE SEQUENCE</scope>
    <source>
        <strain evidence="2">Niue_2</strain>
        <tissue evidence="2">Leaf</tissue>
    </source>
</reference>
<keyword evidence="1" id="KW-0732">Signal</keyword>
<evidence type="ECO:0000313" key="3">
    <source>
        <dbReference type="Proteomes" id="UP000652761"/>
    </source>
</evidence>
<dbReference type="Proteomes" id="UP000652761">
    <property type="component" value="Unassembled WGS sequence"/>
</dbReference>
<proteinExistence type="predicted"/>
<feature type="signal peptide" evidence="1">
    <location>
        <begin position="1"/>
        <end position="26"/>
    </location>
</feature>
<dbReference type="AlphaFoldDB" id="A0A843XQ35"/>
<sequence length="70" mass="7862">MEKMKAAAAVLLLLVLLSSQVEETKSQQYSCIDMCTTGCVASYINNDRLRQRCERKCDIRCSPVFTALIT</sequence>
<dbReference type="OrthoDB" id="1933690at2759"/>
<protein>
    <submittedName>
        <fullName evidence="2">Uncharacterized protein</fullName>
    </submittedName>
</protein>
<feature type="chain" id="PRO_5032783643" evidence="1">
    <location>
        <begin position="27"/>
        <end position="70"/>
    </location>
</feature>
<name>A0A843XQ35_COLES</name>
<organism evidence="2 3">
    <name type="scientific">Colocasia esculenta</name>
    <name type="common">Wild taro</name>
    <name type="synonym">Arum esculentum</name>
    <dbReference type="NCBI Taxonomy" id="4460"/>
    <lineage>
        <taxon>Eukaryota</taxon>
        <taxon>Viridiplantae</taxon>
        <taxon>Streptophyta</taxon>
        <taxon>Embryophyta</taxon>
        <taxon>Tracheophyta</taxon>
        <taxon>Spermatophyta</taxon>
        <taxon>Magnoliopsida</taxon>
        <taxon>Liliopsida</taxon>
        <taxon>Araceae</taxon>
        <taxon>Aroideae</taxon>
        <taxon>Colocasieae</taxon>
        <taxon>Colocasia</taxon>
    </lineage>
</organism>
<comment type="caution">
    <text evidence="2">The sequence shown here is derived from an EMBL/GenBank/DDBJ whole genome shotgun (WGS) entry which is preliminary data.</text>
</comment>
<dbReference type="EMBL" id="NMUH01010571">
    <property type="protein sequence ID" value="MQM21075.1"/>
    <property type="molecule type" value="Genomic_DNA"/>
</dbReference>
<dbReference type="PANTHER" id="PTHR37183">
    <property type="entry name" value="PLANT THIONIN FAMILY PROTEIN"/>
    <property type="match status" value="1"/>
</dbReference>
<dbReference type="PANTHER" id="PTHR37183:SF1">
    <property type="entry name" value="PLANT THIONIN FAMILY PROTEIN"/>
    <property type="match status" value="1"/>
</dbReference>
<evidence type="ECO:0000313" key="2">
    <source>
        <dbReference type="EMBL" id="MQM21075.1"/>
    </source>
</evidence>